<name>D2R2M1_PIRSD</name>
<protein>
    <submittedName>
        <fullName evidence="1">Uncharacterized protein</fullName>
    </submittedName>
</protein>
<dbReference type="AlphaFoldDB" id="D2R2M1"/>
<dbReference type="KEGG" id="psl:Psta_2189"/>
<gene>
    <name evidence="1" type="ordered locus">Psta_2189</name>
</gene>
<dbReference type="Proteomes" id="UP000001887">
    <property type="component" value="Chromosome"/>
</dbReference>
<proteinExistence type="predicted"/>
<dbReference type="OrthoDB" id="292272at2"/>
<evidence type="ECO:0000313" key="1">
    <source>
        <dbReference type="EMBL" id="ADB16861.1"/>
    </source>
</evidence>
<reference evidence="1 2" key="1">
    <citation type="journal article" date="2009" name="Stand. Genomic Sci.">
        <title>Complete genome sequence of Pirellula staleyi type strain (ATCC 27377).</title>
        <authorList>
            <person name="Clum A."/>
            <person name="Tindall B.J."/>
            <person name="Sikorski J."/>
            <person name="Ivanova N."/>
            <person name="Mavrommatis K."/>
            <person name="Lucas S."/>
            <person name="Glavina del Rio T."/>
            <person name="Nolan M."/>
            <person name="Chen F."/>
            <person name="Tice H."/>
            <person name="Pitluck S."/>
            <person name="Cheng J.F."/>
            <person name="Chertkov O."/>
            <person name="Brettin T."/>
            <person name="Han C."/>
            <person name="Detter J.C."/>
            <person name="Kuske C."/>
            <person name="Bruce D."/>
            <person name="Goodwin L."/>
            <person name="Ovchinikova G."/>
            <person name="Pati A."/>
            <person name="Mikhailova N."/>
            <person name="Chen A."/>
            <person name="Palaniappan K."/>
            <person name="Land M."/>
            <person name="Hauser L."/>
            <person name="Chang Y.J."/>
            <person name="Jeffries C.D."/>
            <person name="Chain P."/>
            <person name="Rohde M."/>
            <person name="Goker M."/>
            <person name="Bristow J."/>
            <person name="Eisen J.A."/>
            <person name="Markowitz V."/>
            <person name="Hugenholtz P."/>
            <person name="Kyrpides N.C."/>
            <person name="Klenk H.P."/>
            <person name="Lapidus A."/>
        </authorList>
    </citation>
    <scope>NUCLEOTIDE SEQUENCE [LARGE SCALE GENOMIC DNA]</scope>
    <source>
        <strain evidence="2">ATCC 27377 / DSM 6068 / ICPB 4128</strain>
    </source>
</reference>
<keyword evidence="2" id="KW-1185">Reference proteome</keyword>
<dbReference type="HOGENOM" id="CLU_2397084_0_0_0"/>
<dbReference type="EMBL" id="CP001848">
    <property type="protein sequence ID" value="ADB16861.1"/>
    <property type="molecule type" value="Genomic_DNA"/>
</dbReference>
<accession>D2R2M1</accession>
<evidence type="ECO:0000313" key="2">
    <source>
        <dbReference type="Proteomes" id="UP000001887"/>
    </source>
</evidence>
<organism evidence="1 2">
    <name type="scientific">Pirellula staleyi (strain ATCC 27377 / DSM 6068 / ICPB 4128)</name>
    <name type="common">Pirella staleyi</name>
    <dbReference type="NCBI Taxonomy" id="530564"/>
    <lineage>
        <taxon>Bacteria</taxon>
        <taxon>Pseudomonadati</taxon>
        <taxon>Planctomycetota</taxon>
        <taxon>Planctomycetia</taxon>
        <taxon>Pirellulales</taxon>
        <taxon>Pirellulaceae</taxon>
        <taxon>Pirellula</taxon>
    </lineage>
</organism>
<sequence length="93" mass="10338">MHHAVLTQRVRELVAETFSQLGLKSGDTFEESILIRAGHYCGRRFTTDGGHAVWFVEENVLKFYTSSGTTIRKVEPSIAAETAPMMVPNRLAA</sequence>